<comment type="subcellular location">
    <subcellularLocation>
        <location evidence="1">Cell inner membrane</location>
        <topology evidence="1">Multi-pass membrane protein</topology>
    </subcellularLocation>
</comment>
<dbReference type="NCBIfam" id="TIGR03818">
    <property type="entry name" value="MotA1"/>
    <property type="match status" value="1"/>
</dbReference>
<reference evidence="16 17" key="1">
    <citation type="submission" date="2012-02" db="EMBL/GenBank/DDBJ databases">
        <title>Shotgun genome sequence of Phaeospirillum photometricum DSM 122.</title>
        <authorList>
            <person name="Duquesne K."/>
            <person name="Sturgis J."/>
        </authorList>
    </citation>
    <scope>NUCLEOTIDE SEQUENCE [LARGE SCALE GENOMIC DNA]</scope>
    <source>
        <strain evidence="17">DSM122</strain>
    </source>
</reference>
<feature type="transmembrane region" description="Helical" evidence="13">
    <location>
        <begin position="188"/>
        <end position="208"/>
    </location>
</feature>
<dbReference type="InterPro" id="IPR047055">
    <property type="entry name" value="MotA-like"/>
</dbReference>
<evidence type="ECO:0000313" key="16">
    <source>
        <dbReference type="EMBL" id="CCG07486.1"/>
    </source>
</evidence>
<feature type="domain" description="MotA/TolQ/ExbB proton channel" evidence="14">
    <location>
        <begin position="154"/>
        <end position="247"/>
    </location>
</feature>
<feature type="transmembrane region" description="Helical" evidence="13">
    <location>
        <begin position="12"/>
        <end position="38"/>
    </location>
</feature>
<dbReference type="GO" id="GO:0071978">
    <property type="term" value="P:bacterial-type flagellum-dependent swarming motility"/>
    <property type="evidence" value="ECO:0007669"/>
    <property type="project" value="InterPro"/>
</dbReference>
<evidence type="ECO:0000259" key="15">
    <source>
        <dbReference type="Pfam" id="PF20560"/>
    </source>
</evidence>
<dbReference type="PANTHER" id="PTHR30433">
    <property type="entry name" value="CHEMOTAXIS PROTEIN MOTA"/>
    <property type="match status" value="1"/>
</dbReference>
<keyword evidence="10 13" id="KW-1133">Transmembrane helix</keyword>
<dbReference type="InterPro" id="IPR022522">
    <property type="entry name" value="Flagellar_motor_stator_MotA"/>
</dbReference>
<dbReference type="GO" id="GO:1902600">
    <property type="term" value="P:proton transmembrane transport"/>
    <property type="evidence" value="ECO:0007669"/>
    <property type="project" value="UniProtKB-KW"/>
</dbReference>
<evidence type="ECO:0000256" key="8">
    <source>
        <dbReference type="ARBA" id="ARBA00022779"/>
    </source>
</evidence>
<dbReference type="STRING" id="1150469.RSPPHO_00860"/>
<keyword evidence="7 13" id="KW-0812">Transmembrane</keyword>
<dbReference type="PROSITE" id="PS01307">
    <property type="entry name" value="MOTA"/>
    <property type="match status" value="1"/>
</dbReference>
<keyword evidence="4" id="KW-1003">Cell membrane</keyword>
<evidence type="ECO:0000259" key="14">
    <source>
        <dbReference type="Pfam" id="PF01618"/>
    </source>
</evidence>
<keyword evidence="6" id="KW-0997">Cell inner membrane</keyword>
<evidence type="ECO:0000256" key="12">
    <source>
        <dbReference type="ARBA" id="ARBA00023136"/>
    </source>
</evidence>
<evidence type="ECO:0000256" key="6">
    <source>
        <dbReference type="ARBA" id="ARBA00022519"/>
    </source>
</evidence>
<evidence type="ECO:0000256" key="11">
    <source>
        <dbReference type="ARBA" id="ARBA00023065"/>
    </source>
</evidence>
<organism evidence="16 17">
    <name type="scientific">Pararhodospirillum photometricum DSM 122</name>
    <dbReference type="NCBI Taxonomy" id="1150469"/>
    <lineage>
        <taxon>Bacteria</taxon>
        <taxon>Pseudomonadati</taxon>
        <taxon>Pseudomonadota</taxon>
        <taxon>Alphaproteobacteria</taxon>
        <taxon>Rhodospirillales</taxon>
        <taxon>Rhodospirillaceae</taxon>
        <taxon>Pararhodospirillum</taxon>
    </lineage>
</organism>
<accession>H6SRF7</accession>
<evidence type="ECO:0000256" key="1">
    <source>
        <dbReference type="ARBA" id="ARBA00004429"/>
    </source>
</evidence>
<evidence type="ECO:0000256" key="10">
    <source>
        <dbReference type="ARBA" id="ARBA00022989"/>
    </source>
</evidence>
<dbReference type="Proteomes" id="UP000033220">
    <property type="component" value="Chromosome DSM 122"/>
</dbReference>
<dbReference type="AlphaFoldDB" id="H6SRF7"/>
<feature type="domain" description="Motility protein A N-terminal" evidence="15">
    <location>
        <begin position="21"/>
        <end position="110"/>
    </location>
</feature>
<dbReference type="InterPro" id="IPR002898">
    <property type="entry name" value="MotA_ExbB_proton_chnl"/>
</dbReference>
<evidence type="ECO:0000256" key="7">
    <source>
        <dbReference type="ARBA" id="ARBA00022692"/>
    </source>
</evidence>
<dbReference type="GO" id="GO:0006935">
    <property type="term" value="P:chemotaxis"/>
    <property type="evidence" value="ECO:0007669"/>
    <property type="project" value="UniProtKB-KW"/>
</dbReference>
<dbReference type="eggNOG" id="COG1291">
    <property type="taxonomic scope" value="Bacteria"/>
</dbReference>
<dbReference type="Pfam" id="PF20560">
    <property type="entry name" value="MotA_N"/>
    <property type="match status" value="1"/>
</dbReference>
<evidence type="ECO:0000256" key="2">
    <source>
        <dbReference type="ARBA" id="ARBA00008038"/>
    </source>
</evidence>
<evidence type="ECO:0000256" key="5">
    <source>
        <dbReference type="ARBA" id="ARBA00022500"/>
    </source>
</evidence>
<sequence length="302" mass="32447">MTMSGRGIHRVGLHGATMLIIIGTIIVLGSVMGGYLLGGGHMGVLWQPFEFMIILGAAAGSFVIGNTKTVLSGTAKALGPMLKGPRHNKTSYLELLSLLYTLFRLAKTKGDLALESHVEKPEESPIFQKFPNVSHDHHNVEFLCDYLRLLTLGTNNAHEMESIIDAEIDSHHAENHAISKAVNDMADAMPALGIVAAVLGVIHTMGSITEPPEVLGHLIGAALVGTFCGVLFSYGFFAPFSRAIEAVHNSDTVYLQCMKSAILAHMQGYAPQVSIEFARKTLPPSVKPSFAEVEDTVTNLTD</sequence>
<dbReference type="PANTHER" id="PTHR30433:SF4">
    <property type="entry name" value="MOTILITY PROTEIN A"/>
    <property type="match status" value="1"/>
</dbReference>
<dbReference type="InterPro" id="IPR000540">
    <property type="entry name" value="Flag_MotA_CS"/>
</dbReference>
<dbReference type="PATRIC" id="fig|1150469.3.peg.990"/>
<comment type="similarity">
    <text evidence="2">Belongs to the MotA family.</text>
</comment>
<evidence type="ECO:0000256" key="3">
    <source>
        <dbReference type="ARBA" id="ARBA00022448"/>
    </source>
</evidence>
<evidence type="ECO:0000256" key="13">
    <source>
        <dbReference type="SAM" id="Phobius"/>
    </source>
</evidence>
<dbReference type="InterPro" id="IPR046786">
    <property type="entry name" value="MotA_N"/>
</dbReference>
<gene>
    <name evidence="16" type="ORF">RSPPHO_00860</name>
</gene>
<dbReference type="HOGENOM" id="CLU_068213_0_0_5"/>
<proteinExistence type="inferred from homology"/>
<dbReference type="EMBL" id="HE663493">
    <property type="protein sequence ID" value="CCG07486.1"/>
    <property type="molecule type" value="Genomic_DNA"/>
</dbReference>
<evidence type="ECO:0000256" key="9">
    <source>
        <dbReference type="ARBA" id="ARBA00022781"/>
    </source>
</evidence>
<keyword evidence="12 13" id="KW-0472">Membrane</keyword>
<feature type="transmembrane region" description="Helical" evidence="13">
    <location>
        <begin position="44"/>
        <end position="64"/>
    </location>
</feature>
<keyword evidence="11" id="KW-0406">Ion transport</keyword>
<dbReference type="KEGG" id="rpm:RSPPHO_00860"/>
<name>H6SRF7_PARPM</name>
<keyword evidence="3" id="KW-0813">Transport</keyword>
<feature type="transmembrane region" description="Helical" evidence="13">
    <location>
        <begin position="214"/>
        <end position="237"/>
    </location>
</feature>
<keyword evidence="8" id="KW-0283">Flagellar rotation</keyword>
<dbReference type="GO" id="GO:0005886">
    <property type="term" value="C:plasma membrane"/>
    <property type="evidence" value="ECO:0007669"/>
    <property type="project" value="UniProtKB-SubCell"/>
</dbReference>
<keyword evidence="5" id="KW-0145">Chemotaxis</keyword>
<protein>
    <submittedName>
        <fullName evidence="16">MotA, chemotaxis (Motility protein A)</fullName>
    </submittedName>
</protein>
<evidence type="ECO:0000256" key="4">
    <source>
        <dbReference type="ARBA" id="ARBA00022475"/>
    </source>
</evidence>
<keyword evidence="17" id="KW-1185">Reference proteome</keyword>
<dbReference type="Pfam" id="PF01618">
    <property type="entry name" value="MotA_ExbB"/>
    <property type="match status" value="1"/>
</dbReference>
<evidence type="ECO:0000313" key="17">
    <source>
        <dbReference type="Proteomes" id="UP000033220"/>
    </source>
</evidence>
<keyword evidence="9" id="KW-0375">Hydrogen ion transport</keyword>